<dbReference type="PANTHER" id="PTHR46872">
    <property type="entry name" value="DNA BINDING PROTEIN"/>
    <property type="match status" value="1"/>
</dbReference>
<reference evidence="1 2" key="1">
    <citation type="journal article" date="2019" name="Sci. Rep.">
        <title>A high-quality genome of Eragrostis curvula grass provides insights into Poaceae evolution and supports new strategies to enhance forage quality.</title>
        <authorList>
            <person name="Carballo J."/>
            <person name="Santos B.A.C.M."/>
            <person name="Zappacosta D."/>
            <person name="Garbus I."/>
            <person name="Selva J.P."/>
            <person name="Gallo C.A."/>
            <person name="Diaz A."/>
            <person name="Albertini E."/>
            <person name="Caccamo M."/>
            <person name="Echenique V."/>
        </authorList>
    </citation>
    <scope>NUCLEOTIDE SEQUENCE [LARGE SCALE GENOMIC DNA]</scope>
    <source>
        <strain evidence="2">cv. Victoria</strain>
        <tissue evidence="1">Leaf</tissue>
    </source>
</reference>
<keyword evidence="2" id="KW-1185">Reference proteome</keyword>
<proteinExistence type="predicted"/>
<organism evidence="1 2">
    <name type="scientific">Eragrostis curvula</name>
    <name type="common">weeping love grass</name>
    <dbReference type="NCBI Taxonomy" id="38414"/>
    <lineage>
        <taxon>Eukaryota</taxon>
        <taxon>Viridiplantae</taxon>
        <taxon>Streptophyta</taxon>
        <taxon>Embryophyta</taxon>
        <taxon>Tracheophyta</taxon>
        <taxon>Spermatophyta</taxon>
        <taxon>Magnoliopsida</taxon>
        <taxon>Liliopsida</taxon>
        <taxon>Poales</taxon>
        <taxon>Poaceae</taxon>
        <taxon>PACMAD clade</taxon>
        <taxon>Chloridoideae</taxon>
        <taxon>Eragrostideae</taxon>
        <taxon>Eragrostidinae</taxon>
        <taxon>Eragrostis</taxon>
    </lineage>
</organism>
<evidence type="ECO:0000313" key="2">
    <source>
        <dbReference type="Proteomes" id="UP000324897"/>
    </source>
</evidence>
<dbReference type="PANTHER" id="PTHR46872:SF10">
    <property type="entry name" value="MYB-LIKE DOMAIN-CONTAINING PROTEIN"/>
    <property type="match status" value="1"/>
</dbReference>
<dbReference type="Proteomes" id="UP000324897">
    <property type="component" value="Chromosome 5"/>
</dbReference>
<dbReference type="Gramene" id="TVU47953">
    <property type="protein sequence ID" value="TVU47953"/>
    <property type="gene ID" value="EJB05_07571"/>
</dbReference>
<dbReference type="EMBL" id="RWGY01000004">
    <property type="protein sequence ID" value="TVU47953.1"/>
    <property type="molecule type" value="Genomic_DNA"/>
</dbReference>
<sequence length="561" mass="62515">MLHQENSEAFVRHHSEQLACGSMRGADNGRSSFLPEKCQIAVCQRGEKVGPFVEELGHGVHLSNAAAHPGVIESGASQAPMIDHNKRPSSIDLLDIVECKRLKQEDQVIVKKDNYIPDANEHIHEYPTYMTCERSFDSPAYESEESEDEGVDSPVHFPRAHTYVEDDVWPASFHQSLGVCPPRKLVPIGPNYQAELPECRPFGSESSSTVDKEVVSASCHISDGRTEEDESEKWIRNCVMPMPGVDALSSTLKPVHNKAGCDCADEDSIDCVRKHVREAREKLKVSIGADAFRELGFCNMGEEVASRWTEEEEHLFEEVVLSNPASLRRNFWDELPLAFPSKSSKELVSYYFNVFMLRKRAEQNRFDPTNIDSDDDEWQVAGEGDFAITERADEYLPTESLTDQDDGACNQVPPGGNFYEDSDEEDALDAIDDQHDGGQAGGMLSEGLPTMSFVDHNQQIFKLDADAQDDSCTSFEAHQVGPEDQRPSDITEDHHYRNDGFCGVADHGFFGDHCDSKVWEIGFTSGWEKDDFLSTNNVIEEVFGKGSCENGSDAARGQDII</sequence>
<dbReference type="AlphaFoldDB" id="A0A5J9WIR7"/>
<name>A0A5J9WIR7_9POAL</name>
<dbReference type="OrthoDB" id="1908944at2759"/>
<gene>
    <name evidence="1" type="ORF">EJB05_07571</name>
</gene>
<evidence type="ECO:0000313" key="1">
    <source>
        <dbReference type="EMBL" id="TVU47953.1"/>
    </source>
</evidence>
<protein>
    <submittedName>
        <fullName evidence="1">Uncharacterized protein</fullName>
    </submittedName>
</protein>
<comment type="caution">
    <text evidence="1">The sequence shown here is derived from an EMBL/GenBank/DDBJ whole genome shotgun (WGS) entry which is preliminary data.</text>
</comment>
<accession>A0A5J9WIR7</accession>